<evidence type="ECO:0000313" key="2">
    <source>
        <dbReference type="Proteomes" id="UP000016504"/>
    </source>
</evidence>
<comment type="caution">
    <text evidence="1">The sequence shown here is derived from an EMBL/GenBank/DDBJ whole genome shotgun (WGS) entry which is preliminary data.</text>
</comment>
<dbReference type="EMBL" id="AVQG01000003">
    <property type="protein sequence ID" value="ERH60833.1"/>
    <property type="molecule type" value="Genomic_DNA"/>
</dbReference>
<proteinExistence type="predicted"/>
<organism evidence="1 2">
    <name type="scientific">Pseudomonas simiae</name>
    <dbReference type="NCBI Taxonomy" id="321846"/>
    <lineage>
        <taxon>Bacteria</taxon>
        <taxon>Pseudomonadati</taxon>
        <taxon>Pseudomonadota</taxon>
        <taxon>Gammaproteobacteria</taxon>
        <taxon>Pseudomonadales</taxon>
        <taxon>Pseudomonadaceae</taxon>
        <taxon>Pseudomonas</taxon>
    </lineage>
</organism>
<reference evidence="1 2" key="1">
    <citation type="submission" date="2013-08" db="EMBL/GenBank/DDBJ databases">
        <title>Biodegradation of aromatic compounds in biofilm forming Pseudomonas isolated from sewage sludge.</title>
        <authorList>
            <person name="Qureshi A."/>
            <person name="Ghosh S."/>
            <person name="Khardenavis A.A."/>
            <person name="Kapley A."/>
            <person name="Purohit H.J."/>
        </authorList>
    </citation>
    <scope>NUCLEOTIDE SEQUENCE [LARGE SCALE GENOMIC DNA]</scope>
    <source>
        <strain evidence="1 2">EGD-AQ6</strain>
    </source>
</reference>
<dbReference type="PATRIC" id="fig|1390371.3.peg.665"/>
<dbReference type="AlphaFoldDB" id="U1UWZ8"/>
<sequence length="38" mass="4323">MAWIALDSVVMTTVFNLIVGIIRRVIVSPDEMLDCKSW</sequence>
<evidence type="ECO:0000313" key="1">
    <source>
        <dbReference type="EMBL" id="ERH60833.1"/>
    </source>
</evidence>
<dbReference type="Proteomes" id="UP000016504">
    <property type="component" value="Unassembled WGS sequence"/>
</dbReference>
<name>U1UWZ8_9PSED</name>
<gene>
    <name evidence="1" type="ORF">O204_16565</name>
</gene>
<accession>U1UWZ8</accession>
<protein>
    <submittedName>
        <fullName evidence="1">Uncharacterized protein</fullName>
    </submittedName>
</protein>